<dbReference type="GO" id="GO:0003677">
    <property type="term" value="F:DNA binding"/>
    <property type="evidence" value="ECO:0007669"/>
    <property type="project" value="InterPro"/>
</dbReference>
<dbReference type="SUPFAM" id="SSF50118">
    <property type="entry name" value="Cell growth inhibitor/plasmid maintenance toxic component"/>
    <property type="match status" value="1"/>
</dbReference>
<keyword evidence="2" id="KW-1277">Toxin-antitoxin system</keyword>
<dbReference type="EMBL" id="QQXK01000005">
    <property type="protein sequence ID" value="RII43154.1"/>
    <property type="molecule type" value="Genomic_DNA"/>
</dbReference>
<evidence type="ECO:0000313" key="5">
    <source>
        <dbReference type="Proteomes" id="UP000265419"/>
    </source>
</evidence>
<protein>
    <submittedName>
        <fullName evidence="4">Type II toxin-antitoxin system PemK/MazF family toxin</fullName>
    </submittedName>
</protein>
<name>A0A399JD59_9MICC</name>
<keyword evidence="5" id="KW-1185">Reference proteome</keyword>
<dbReference type="AlphaFoldDB" id="A0A399JD59"/>
<evidence type="ECO:0000256" key="3">
    <source>
        <dbReference type="SAM" id="MobiDB-lite"/>
    </source>
</evidence>
<evidence type="ECO:0000313" key="4">
    <source>
        <dbReference type="EMBL" id="RII43154.1"/>
    </source>
</evidence>
<accession>A0A399JD59</accession>
<sequence>MANNQRWLNLAKSILSPLIDSLFKGTSGGGQQPRQGSGSRGSGQAAPKPGGPLPQRSSGSQRPSAPRPSQGGSRDVSAAEAAQRGAAYAGDYSGRLNPVYSPEPDGQPDPGEVVWAWVPYEEDHSQGKDRPVLIVGRNGGLLLALMLTSKDHTREHDRDYIDVGTGSWDRQGRPSEAKLDRVLQLDESSVRREGAVLSRERFDAVAHALRSR</sequence>
<evidence type="ECO:0000256" key="2">
    <source>
        <dbReference type="ARBA" id="ARBA00022649"/>
    </source>
</evidence>
<feature type="compositionally biased region" description="Low complexity" evidence="3">
    <location>
        <begin position="32"/>
        <end position="47"/>
    </location>
</feature>
<comment type="caution">
    <text evidence="4">The sequence shown here is derived from an EMBL/GenBank/DDBJ whole genome shotgun (WGS) entry which is preliminary data.</text>
</comment>
<dbReference type="InterPro" id="IPR003477">
    <property type="entry name" value="PemK-like"/>
</dbReference>
<reference evidence="4 5" key="1">
    <citation type="submission" date="2018-07" db="EMBL/GenBank/DDBJ databases">
        <title>Arthrobacter sp. nov., isolated from raw cow's milk with high bacterial count.</title>
        <authorList>
            <person name="Hahne J."/>
            <person name="Isele D."/>
            <person name="Lipski A."/>
        </authorList>
    </citation>
    <scope>NUCLEOTIDE SEQUENCE [LARGE SCALE GENOMIC DNA]</scope>
    <source>
        <strain evidence="4 5">JZ R-35</strain>
    </source>
</reference>
<dbReference type="Pfam" id="PF02452">
    <property type="entry name" value="PemK_toxin"/>
    <property type="match status" value="1"/>
</dbReference>
<dbReference type="Gene3D" id="2.30.30.110">
    <property type="match status" value="1"/>
</dbReference>
<organism evidence="4 5">
    <name type="scientific">Galactobacter valiniphilus</name>
    <dbReference type="NCBI Taxonomy" id="2676122"/>
    <lineage>
        <taxon>Bacteria</taxon>
        <taxon>Bacillati</taxon>
        <taxon>Actinomycetota</taxon>
        <taxon>Actinomycetes</taxon>
        <taxon>Micrococcales</taxon>
        <taxon>Micrococcaceae</taxon>
        <taxon>Galactobacter</taxon>
    </lineage>
</organism>
<dbReference type="RefSeq" id="WP_119423802.1">
    <property type="nucleotide sequence ID" value="NZ_QQXK01000005.1"/>
</dbReference>
<feature type="region of interest" description="Disordered" evidence="3">
    <location>
        <begin position="21"/>
        <end position="83"/>
    </location>
</feature>
<gene>
    <name evidence="4" type="ORF">DWB68_03745</name>
</gene>
<dbReference type="Proteomes" id="UP000265419">
    <property type="component" value="Unassembled WGS sequence"/>
</dbReference>
<proteinExistence type="inferred from homology"/>
<evidence type="ECO:0000256" key="1">
    <source>
        <dbReference type="ARBA" id="ARBA00007521"/>
    </source>
</evidence>
<comment type="similarity">
    <text evidence="1">Belongs to the PemK/MazF family.</text>
</comment>
<dbReference type="InterPro" id="IPR011067">
    <property type="entry name" value="Plasmid_toxin/cell-grow_inhib"/>
</dbReference>